<evidence type="ECO:0000313" key="4">
    <source>
        <dbReference type="EMBL" id="KAK3899858.1"/>
    </source>
</evidence>
<feature type="compositionally biased region" description="Acidic residues" evidence="1">
    <location>
        <begin position="287"/>
        <end position="301"/>
    </location>
</feature>
<dbReference type="SUPFAM" id="SSF49879">
    <property type="entry name" value="SMAD/FHA domain"/>
    <property type="match status" value="1"/>
</dbReference>
<name>A0AAN6MH63_9PEZI</name>
<feature type="compositionally biased region" description="Acidic residues" evidence="1">
    <location>
        <begin position="332"/>
        <end position="349"/>
    </location>
</feature>
<feature type="domain" description="FHA" evidence="3">
    <location>
        <begin position="29"/>
        <end position="90"/>
    </location>
</feature>
<organism evidence="4 5">
    <name type="scientific">Staphylotrichum tortipilum</name>
    <dbReference type="NCBI Taxonomy" id="2831512"/>
    <lineage>
        <taxon>Eukaryota</taxon>
        <taxon>Fungi</taxon>
        <taxon>Dikarya</taxon>
        <taxon>Ascomycota</taxon>
        <taxon>Pezizomycotina</taxon>
        <taxon>Sordariomycetes</taxon>
        <taxon>Sordariomycetidae</taxon>
        <taxon>Sordariales</taxon>
        <taxon>Chaetomiaceae</taxon>
        <taxon>Staphylotrichum</taxon>
    </lineage>
</organism>
<dbReference type="AlphaFoldDB" id="A0AAN6MH63"/>
<gene>
    <name evidence="4" type="ORF">C8A05DRAFT_17777</name>
</gene>
<evidence type="ECO:0000256" key="1">
    <source>
        <dbReference type="SAM" id="MobiDB-lite"/>
    </source>
</evidence>
<feature type="region of interest" description="Disordered" evidence="1">
    <location>
        <begin position="611"/>
        <end position="635"/>
    </location>
</feature>
<accession>A0AAN6MH63</accession>
<comment type="caution">
    <text evidence="4">The sequence shown here is derived from an EMBL/GenBank/DDBJ whole genome shotgun (WGS) entry which is preliminary data.</text>
</comment>
<evidence type="ECO:0000256" key="2">
    <source>
        <dbReference type="SAM" id="Phobius"/>
    </source>
</evidence>
<feature type="region of interest" description="Disordered" evidence="1">
    <location>
        <begin position="271"/>
        <end position="349"/>
    </location>
</feature>
<evidence type="ECO:0000259" key="3">
    <source>
        <dbReference type="PROSITE" id="PS50006"/>
    </source>
</evidence>
<dbReference type="PROSITE" id="PS50006">
    <property type="entry name" value="FHA_DOMAIN"/>
    <property type="match status" value="1"/>
</dbReference>
<dbReference type="Gene3D" id="2.60.200.20">
    <property type="match status" value="1"/>
</dbReference>
<feature type="compositionally biased region" description="Basic and acidic residues" evidence="1">
    <location>
        <begin position="611"/>
        <end position="622"/>
    </location>
</feature>
<evidence type="ECO:0000313" key="5">
    <source>
        <dbReference type="Proteomes" id="UP001303889"/>
    </source>
</evidence>
<protein>
    <recommendedName>
        <fullName evidence="3">FHA domain-containing protein</fullName>
    </recommendedName>
</protein>
<dbReference type="PANTHER" id="PTHR15715">
    <property type="entry name" value="CENTROSOMAL PROTEIN OF 170 KDA"/>
    <property type="match status" value="1"/>
</dbReference>
<reference evidence="4" key="2">
    <citation type="submission" date="2023-05" db="EMBL/GenBank/DDBJ databases">
        <authorList>
            <consortium name="Lawrence Berkeley National Laboratory"/>
            <person name="Steindorff A."/>
            <person name="Hensen N."/>
            <person name="Bonometti L."/>
            <person name="Westerberg I."/>
            <person name="Brannstrom I.O."/>
            <person name="Guillou S."/>
            <person name="Cros-Aarteil S."/>
            <person name="Calhoun S."/>
            <person name="Haridas S."/>
            <person name="Kuo A."/>
            <person name="Mondo S."/>
            <person name="Pangilinan J."/>
            <person name="Riley R."/>
            <person name="Labutti K."/>
            <person name="Andreopoulos B."/>
            <person name="Lipzen A."/>
            <person name="Chen C."/>
            <person name="Yanf M."/>
            <person name="Daum C."/>
            <person name="Ng V."/>
            <person name="Clum A."/>
            <person name="Ohm R."/>
            <person name="Martin F."/>
            <person name="Silar P."/>
            <person name="Natvig D."/>
            <person name="Lalanne C."/>
            <person name="Gautier V."/>
            <person name="Ament-Velasquez S.L."/>
            <person name="Kruys A."/>
            <person name="Hutchinson M.I."/>
            <person name="Powell A.J."/>
            <person name="Barry K."/>
            <person name="Miller A.N."/>
            <person name="Grigoriev I.V."/>
            <person name="Debuchy R."/>
            <person name="Gladieux P."/>
            <person name="Thoren M.H."/>
            <person name="Johannesson H."/>
        </authorList>
    </citation>
    <scope>NUCLEOTIDE SEQUENCE</scope>
    <source>
        <strain evidence="4">CBS 103.79</strain>
    </source>
</reference>
<dbReference type="InterPro" id="IPR008984">
    <property type="entry name" value="SMAD_FHA_dom_sf"/>
</dbReference>
<dbReference type="GO" id="GO:0005737">
    <property type="term" value="C:cytoplasm"/>
    <property type="evidence" value="ECO:0007669"/>
    <property type="project" value="TreeGrafter"/>
</dbReference>
<reference evidence="4" key="1">
    <citation type="journal article" date="2023" name="Mol. Phylogenet. Evol.">
        <title>Genome-scale phylogeny and comparative genomics of the fungal order Sordariales.</title>
        <authorList>
            <person name="Hensen N."/>
            <person name="Bonometti L."/>
            <person name="Westerberg I."/>
            <person name="Brannstrom I.O."/>
            <person name="Guillou S."/>
            <person name="Cros-Aarteil S."/>
            <person name="Calhoun S."/>
            <person name="Haridas S."/>
            <person name="Kuo A."/>
            <person name="Mondo S."/>
            <person name="Pangilinan J."/>
            <person name="Riley R."/>
            <person name="LaButti K."/>
            <person name="Andreopoulos B."/>
            <person name="Lipzen A."/>
            <person name="Chen C."/>
            <person name="Yan M."/>
            <person name="Daum C."/>
            <person name="Ng V."/>
            <person name="Clum A."/>
            <person name="Steindorff A."/>
            <person name="Ohm R.A."/>
            <person name="Martin F."/>
            <person name="Silar P."/>
            <person name="Natvig D.O."/>
            <person name="Lalanne C."/>
            <person name="Gautier V."/>
            <person name="Ament-Velasquez S.L."/>
            <person name="Kruys A."/>
            <person name="Hutchinson M.I."/>
            <person name="Powell A.J."/>
            <person name="Barry K."/>
            <person name="Miller A.N."/>
            <person name="Grigoriev I.V."/>
            <person name="Debuchy R."/>
            <person name="Gladieux P."/>
            <person name="Hiltunen Thoren M."/>
            <person name="Johannesson H."/>
        </authorList>
    </citation>
    <scope>NUCLEOTIDE SEQUENCE</scope>
    <source>
        <strain evidence="4">CBS 103.79</strain>
    </source>
</reference>
<keyword evidence="5" id="KW-1185">Reference proteome</keyword>
<feature type="non-terminal residue" evidence="4">
    <location>
        <position position="1"/>
    </location>
</feature>
<keyword evidence="2" id="KW-0812">Transmembrane</keyword>
<dbReference type="SMART" id="SM00240">
    <property type="entry name" value="FHA"/>
    <property type="match status" value="1"/>
</dbReference>
<dbReference type="PANTHER" id="PTHR15715:SF48">
    <property type="entry name" value="FHA DOMAIN-CONTAINING PROTEIN"/>
    <property type="match status" value="1"/>
</dbReference>
<sequence>LTLSAIAPTSAKLLLPERFLTLTRSNNTLTVGRASKVSTKGFIAALDNAWFDSPVMSRQHAQFVADMGSKKIKVSDLGSLHGTFLNGEERIPKNESREVRHGDTLRFGGPIWRGTEKFVPATVRVGVEFVNGALASSAGSTTFQVPEGSDDDASEGSQYDGVDDTIEESDMRRPWASNPGPNTPVVDLTGPRHSGHQICEVIDLSSPCPSPIHIIGDDEEEELANIMAADEPDDVDVGTSTVGHTTHTEIADSIVAHPVSGAAHHIYDPRIGDYADDMDDMDGRDVDPDDLNEEEDDDSDADPDRYGSHVGYDFYLDDESQLDSSDEHPDNYDDFGSDADMGGAEDMEESEAGYMAEADILGIEAGDEDSPGPWDNLLPSAQEFEYPEVEPLIASLAAPAATSQSANPKEAIPRVAPSCSIEQLLNREKPQPPAPAAVQEPLHVIPQSSSTAFGASMPNLPGGGSLVTPQPSAPTPTTAAAAAQILGAKTGKTDFFLARQQNKMALNAQKMGNHWPTVSVHSLCNDDEAADEPGNYNFSPAAVAKPVSPAASLPRLYHPDRTSIVFPRREAAAAEGSAPPAAVSPAHANVDACARRTHVGISDIVDSCVEEKGEKQSKRKAENISTSTEEQEAWIAKAPSPAPLEEPPVAAANPAAEAPVVVPWDHERPRKKPRMLRVAERLGYAALGGVTAGAMIMGTLIYTAPTFS</sequence>
<feature type="transmembrane region" description="Helical" evidence="2">
    <location>
        <begin position="682"/>
        <end position="704"/>
    </location>
</feature>
<proteinExistence type="predicted"/>
<dbReference type="InterPro" id="IPR051176">
    <property type="entry name" value="Cent_Immune-Sig_Mod"/>
</dbReference>
<dbReference type="EMBL" id="MU855732">
    <property type="protein sequence ID" value="KAK3899858.1"/>
    <property type="molecule type" value="Genomic_DNA"/>
</dbReference>
<keyword evidence="2" id="KW-1133">Transmembrane helix</keyword>
<dbReference type="Proteomes" id="UP001303889">
    <property type="component" value="Unassembled WGS sequence"/>
</dbReference>
<keyword evidence="2" id="KW-0472">Membrane</keyword>
<dbReference type="InterPro" id="IPR000253">
    <property type="entry name" value="FHA_dom"/>
</dbReference>
<feature type="region of interest" description="Disordered" evidence="1">
    <location>
        <begin position="138"/>
        <end position="192"/>
    </location>
</feature>
<dbReference type="Pfam" id="PF00498">
    <property type="entry name" value="FHA"/>
    <property type="match status" value="1"/>
</dbReference>